<protein>
    <submittedName>
        <fullName evidence="1">Uncharacterized protein</fullName>
    </submittedName>
</protein>
<gene>
    <name evidence="1" type="ORF">O9570_08085</name>
</gene>
<organism evidence="1 2">
    <name type="scientific">Alcaligenes xylosoxydans xylosoxydans</name>
    <name type="common">Achromobacter xylosoxidans</name>
    <dbReference type="NCBI Taxonomy" id="85698"/>
    <lineage>
        <taxon>Bacteria</taxon>
        <taxon>Pseudomonadati</taxon>
        <taxon>Pseudomonadota</taxon>
        <taxon>Betaproteobacteria</taxon>
        <taxon>Burkholderiales</taxon>
        <taxon>Alcaligenaceae</taxon>
        <taxon>Achromobacter</taxon>
    </lineage>
</organism>
<dbReference type="RefSeq" id="WP_070759943.1">
    <property type="nucleotide sequence ID" value="NZ_CP188776.1"/>
</dbReference>
<dbReference type="Proteomes" id="UP001141992">
    <property type="component" value="Unassembled WGS sequence"/>
</dbReference>
<sequence>MRKLFCRRAPVGTLKGSLRPVSEAAELGVIDPRIGRLVTAFNVNGIVSSVSSCEGHRAWLLPARNTPFVMFSTEVARAARLASRILRDYEQACELQHYWTVEATFNADSELVFSLNCPDRRFNRRRLDADMVLLAQWARESFQVSGERLAAPQHSTDQGSQ</sequence>
<accession>A0A9X3KWG2</accession>
<dbReference type="AlphaFoldDB" id="A0A9X3KWG2"/>
<reference evidence="1" key="1">
    <citation type="submission" date="2022-12" db="EMBL/GenBank/DDBJ databases">
        <authorList>
            <person name="Voronina O.L."/>
            <person name="Kunda M.S."/>
            <person name="Ryzhova N."/>
            <person name="Aksenova E.I."/>
        </authorList>
    </citation>
    <scope>NUCLEOTIDE SEQUENCE</scope>
    <source>
        <strain evidence="1">SCCH136:Ach223948</strain>
    </source>
</reference>
<name>A0A9X3KWG2_ALCXX</name>
<proteinExistence type="predicted"/>
<comment type="caution">
    <text evidence="1">The sequence shown here is derived from an EMBL/GenBank/DDBJ whole genome shotgun (WGS) entry which is preliminary data.</text>
</comment>
<dbReference type="EMBL" id="JAPZVI010000004">
    <property type="protein sequence ID" value="MCZ8401398.1"/>
    <property type="molecule type" value="Genomic_DNA"/>
</dbReference>
<evidence type="ECO:0000313" key="2">
    <source>
        <dbReference type="Proteomes" id="UP001141992"/>
    </source>
</evidence>
<evidence type="ECO:0000313" key="1">
    <source>
        <dbReference type="EMBL" id="MCZ8401398.1"/>
    </source>
</evidence>